<dbReference type="GO" id="GO:0043565">
    <property type="term" value="F:sequence-specific DNA binding"/>
    <property type="evidence" value="ECO:0007669"/>
    <property type="project" value="TreeGrafter"/>
</dbReference>
<comment type="caution">
    <text evidence="6">The sequence shown here is derived from an EMBL/GenBank/DDBJ whole genome shotgun (WGS) entry which is preliminary data.</text>
</comment>
<keyword evidence="2" id="KW-0805">Transcription regulation</keyword>
<dbReference type="PANTHER" id="PTHR30427">
    <property type="entry name" value="TRANSCRIPTIONAL ACTIVATOR PROTEIN LYSR"/>
    <property type="match status" value="1"/>
</dbReference>
<evidence type="ECO:0000313" key="7">
    <source>
        <dbReference type="Proteomes" id="UP000471751"/>
    </source>
</evidence>
<dbReference type="RefSeq" id="WP_163937744.1">
    <property type="nucleotide sequence ID" value="NZ_BMQU01000007.1"/>
</dbReference>
<dbReference type="SUPFAM" id="SSF53850">
    <property type="entry name" value="Periplasmic binding protein-like II"/>
    <property type="match status" value="1"/>
</dbReference>
<dbReference type="InterPro" id="IPR005119">
    <property type="entry name" value="LysR_subst-bd"/>
</dbReference>
<dbReference type="PANTHER" id="PTHR30427:SF1">
    <property type="entry name" value="TRANSCRIPTIONAL ACTIVATOR PROTEIN LYSR"/>
    <property type="match status" value="1"/>
</dbReference>
<evidence type="ECO:0000313" key="6">
    <source>
        <dbReference type="EMBL" id="NES10899.1"/>
    </source>
</evidence>
<name>A0A6I5RT48_9PSED</name>
<dbReference type="Pfam" id="PF03466">
    <property type="entry name" value="LysR_substrate"/>
    <property type="match status" value="1"/>
</dbReference>
<evidence type="ECO:0000256" key="1">
    <source>
        <dbReference type="ARBA" id="ARBA00009437"/>
    </source>
</evidence>
<reference evidence="6 7" key="1">
    <citation type="submission" date="2020-02" db="EMBL/GenBank/DDBJ databases">
        <title>Broccoli isolated Pseudomonas sp.</title>
        <authorList>
            <person name="Fujikawa T."/>
            <person name="Sawada H."/>
        </authorList>
    </citation>
    <scope>NUCLEOTIDE SEQUENCE [LARGE SCALE GENOMIC DNA]</scope>
    <source>
        <strain evidence="6 7">JCM 32154</strain>
    </source>
</reference>
<accession>A0A6I5RT48</accession>
<keyword evidence="7" id="KW-1185">Reference proteome</keyword>
<keyword evidence="3" id="KW-0238">DNA-binding</keyword>
<dbReference type="PROSITE" id="PS50931">
    <property type="entry name" value="HTH_LYSR"/>
    <property type="match status" value="1"/>
</dbReference>
<dbReference type="GO" id="GO:0009089">
    <property type="term" value="P:lysine biosynthetic process via diaminopimelate"/>
    <property type="evidence" value="ECO:0007669"/>
    <property type="project" value="TreeGrafter"/>
</dbReference>
<dbReference type="Gene3D" id="3.40.190.290">
    <property type="match status" value="1"/>
</dbReference>
<evidence type="ECO:0000256" key="2">
    <source>
        <dbReference type="ARBA" id="ARBA00023015"/>
    </source>
</evidence>
<dbReference type="EMBL" id="JAAHBT010000175">
    <property type="protein sequence ID" value="NES10899.1"/>
    <property type="molecule type" value="Genomic_DNA"/>
</dbReference>
<dbReference type="InterPro" id="IPR000847">
    <property type="entry name" value="LysR_HTH_N"/>
</dbReference>
<dbReference type="GO" id="GO:0010628">
    <property type="term" value="P:positive regulation of gene expression"/>
    <property type="evidence" value="ECO:0007669"/>
    <property type="project" value="TreeGrafter"/>
</dbReference>
<evidence type="ECO:0000259" key="5">
    <source>
        <dbReference type="PROSITE" id="PS50931"/>
    </source>
</evidence>
<gene>
    <name evidence="6" type="ORF">G3O07_16005</name>
</gene>
<dbReference type="GO" id="GO:0003700">
    <property type="term" value="F:DNA-binding transcription factor activity"/>
    <property type="evidence" value="ECO:0007669"/>
    <property type="project" value="InterPro"/>
</dbReference>
<dbReference type="InterPro" id="IPR036388">
    <property type="entry name" value="WH-like_DNA-bd_sf"/>
</dbReference>
<dbReference type="Proteomes" id="UP000471751">
    <property type="component" value="Unassembled WGS sequence"/>
</dbReference>
<feature type="domain" description="HTH lysR-type" evidence="5">
    <location>
        <begin position="3"/>
        <end position="60"/>
    </location>
</feature>
<dbReference type="InterPro" id="IPR036390">
    <property type="entry name" value="WH_DNA-bd_sf"/>
</dbReference>
<dbReference type="Pfam" id="PF00126">
    <property type="entry name" value="HTH_1"/>
    <property type="match status" value="1"/>
</dbReference>
<comment type="similarity">
    <text evidence="1">Belongs to the LysR transcriptional regulatory family.</text>
</comment>
<dbReference type="AlphaFoldDB" id="A0A6I5RT48"/>
<dbReference type="NCBIfam" id="NF008239">
    <property type="entry name" value="PRK11013.1"/>
    <property type="match status" value="1"/>
</dbReference>
<keyword evidence="4" id="KW-0804">Transcription</keyword>
<evidence type="ECO:0000256" key="3">
    <source>
        <dbReference type="ARBA" id="ARBA00023125"/>
    </source>
</evidence>
<protein>
    <submittedName>
        <fullName evidence="6">LysR family transcriptional regulator</fullName>
    </submittedName>
</protein>
<evidence type="ECO:0000256" key="4">
    <source>
        <dbReference type="ARBA" id="ARBA00023163"/>
    </source>
</evidence>
<organism evidence="6 7">
    <name type="scientific">Pseudomonas laurentiana</name>
    <dbReference type="NCBI Taxonomy" id="2364649"/>
    <lineage>
        <taxon>Bacteria</taxon>
        <taxon>Pseudomonadati</taxon>
        <taxon>Pseudomonadota</taxon>
        <taxon>Gammaproteobacteria</taxon>
        <taxon>Pseudomonadales</taxon>
        <taxon>Pseudomonadaceae</taxon>
        <taxon>Pseudomonas</taxon>
    </lineage>
</organism>
<sequence length="304" mass="33821">MSISLRHIEVFRAVMTSGSVTEAAVMLHTSQPTVSRELARFEQLSRLKLFERARGRLRPTSQALALFEEVQRAYFGLDRILNTAEALREFEQGQLSIVCLPVFSQSLLPKTCQRFMAQFPKASVTISQQESPLLEEWLSAQRHDIGLTEVSSTPPGTTLSPLMTVDEVCVLPNGHPLLEKQRLAPADFSGQPFISLSTLDTYRQQIDEIFRQAQVERRLVLDTHSAASVCSMVREGIGLAIVNPLTALDFVGQGVQIRPFTVSIPFTVNIVKPLHRPPSQLVSLFEDALRQQAEAVKAQLAAYP</sequence>
<dbReference type="Gene3D" id="1.10.10.10">
    <property type="entry name" value="Winged helix-like DNA-binding domain superfamily/Winged helix DNA-binding domain"/>
    <property type="match status" value="1"/>
</dbReference>
<dbReference type="SUPFAM" id="SSF46785">
    <property type="entry name" value="Winged helix' DNA-binding domain"/>
    <property type="match status" value="1"/>
</dbReference>
<proteinExistence type="inferred from homology"/>